<protein>
    <submittedName>
        <fullName evidence="3">5'-3' exoribonuclease 2</fullName>
    </submittedName>
</protein>
<gene>
    <name evidence="3" type="primary">rat1_2</name>
    <name evidence="3" type="ORF">g.115216</name>
</gene>
<dbReference type="FunFam" id="2.60.40.2700:FF:000001">
    <property type="entry name" value="Transmembrane protein"/>
    <property type="match status" value="1"/>
</dbReference>
<dbReference type="EMBL" id="GDJX01013915">
    <property type="protein sequence ID" value="JAT54021.1"/>
    <property type="molecule type" value="Transcribed_RNA"/>
</dbReference>
<name>A0A1D1YHD7_9ARAE</name>
<proteinExistence type="predicted"/>
<dbReference type="Gene3D" id="2.60.40.2700">
    <property type="match status" value="1"/>
</dbReference>
<accession>A0A1D1YHD7</accession>
<organism evidence="3">
    <name type="scientific">Anthurium amnicola</name>
    <dbReference type="NCBI Taxonomy" id="1678845"/>
    <lineage>
        <taxon>Eukaryota</taxon>
        <taxon>Viridiplantae</taxon>
        <taxon>Streptophyta</taxon>
        <taxon>Embryophyta</taxon>
        <taxon>Tracheophyta</taxon>
        <taxon>Spermatophyta</taxon>
        <taxon>Magnoliopsida</taxon>
        <taxon>Liliopsida</taxon>
        <taxon>Araceae</taxon>
        <taxon>Pothoideae</taxon>
        <taxon>Potheae</taxon>
        <taxon>Anthurium</taxon>
    </lineage>
</organism>
<evidence type="ECO:0000259" key="2">
    <source>
        <dbReference type="Pfam" id="PF23197"/>
    </source>
</evidence>
<dbReference type="InterPro" id="IPR055474">
    <property type="entry name" value="DUF7046"/>
</dbReference>
<reference evidence="3" key="1">
    <citation type="submission" date="2015-07" db="EMBL/GenBank/DDBJ databases">
        <title>Transcriptome Assembly of Anthurium amnicola.</title>
        <authorList>
            <person name="Suzuki J."/>
        </authorList>
    </citation>
    <scope>NUCLEOTIDE SEQUENCE</scope>
</reference>
<dbReference type="AlphaFoldDB" id="A0A1D1YHD7"/>
<dbReference type="InterPro" id="IPR056284">
    <property type="entry name" value="AIR9-like_A9"/>
</dbReference>
<dbReference type="Pfam" id="PF23197">
    <property type="entry name" value="IG_AIR9"/>
    <property type="match status" value="1"/>
</dbReference>
<sequence length="461" mass="52147">MDPEIAELFSRSRSQEEEILLLRKQIADACTKEQELLNEKHVLERRVLDLQMAVSLKQNDVVSDGLKELTHRKGYLEENLRLADELKVMEDEKYIFTSSLLSLLAEYGIRPPLLDACSISNVTKRLYNQWHWRLRSSHVPDAYGHQYNQHGHDMHMEPAFDHAEFHHHEARERKGLNLASSVDAHHPFSSGKNKGSHFAISRDAEGPVALHPYGDGAVDAADPKATNHQTYDSEGEDLPGIDAFQIIGDAKPGGTLRACGFPINRTTLCIFQWVRHLQDGTRQYIEGATNPDYVVTADDVDKLLSVECVPMDDSGRQGELVRHFANDQNLIACDSDMQHEIETYVSAGKAMFTVRVLMDSSEVWEQTTLVLKRSLYQIRVNQNGEVLVEEKYSADLSIKVPYGLSTQFVLTSSNGNSYPFNTSGTSYPPSAENDFRLRELIVLTMRIFQSKSLDDKKKVRV</sequence>
<dbReference type="GO" id="GO:0005886">
    <property type="term" value="C:plasma membrane"/>
    <property type="evidence" value="ECO:0007669"/>
    <property type="project" value="TreeGrafter"/>
</dbReference>
<feature type="domain" description="AIR9-like A9" evidence="2">
    <location>
        <begin position="245"/>
        <end position="321"/>
    </location>
</feature>
<dbReference type="Pfam" id="PF23080">
    <property type="entry name" value="DUF7046"/>
    <property type="match status" value="1"/>
</dbReference>
<dbReference type="PANTHER" id="PTHR31149:SF7">
    <property type="entry name" value="EXPRESSED PROTEIN"/>
    <property type="match status" value="1"/>
</dbReference>
<evidence type="ECO:0000259" key="1">
    <source>
        <dbReference type="Pfam" id="PF23080"/>
    </source>
</evidence>
<evidence type="ECO:0000313" key="3">
    <source>
        <dbReference type="EMBL" id="JAT54021.1"/>
    </source>
</evidence>
<dbReference type="PANTHER" id="PTHR31149">
    <property type="entry name" value="EXPRESSED PROTEIN"/>
    <property type="match status" value="1"/>
</dbReference>
<feature type="domain" description="DUF7046" evidence="1">
    <location>
        <begin position="362"/>
        <end position="458"/>
    </location>
</feature>